<feature type="region of interest" description="Disordered" evidence="1">
    <location>
        <begin position="121"/>
        <end position="172"/>
    </location>
</feature>
<evidence type="ECO:0000313" key="3">
    <source>
        <dbReference type="EMBL" id="KAJ8423042.1"/>
    </source>
</evidence>
<evidence type="ECO:0000313" key="4">
    <source>
        <dbReference type="Proteomes" id="UP001153076"/>
    </source>
</evidence>
<dbReference type="InterPro" id="IPR025558">
    <property type="entry name" value="DUF4283"/>
</dbReference>
<feature type="domain" description="DUF4283" evidence="2">
    <location>
        <begin position="2"/>
        <end position="37"/>
    </location>
</feature>
<dbReference type="Proteomes" id="UP001153076">
    <property type="component" value="Unassembled WGS sequence"/>
</dbReference>
<reference evidence="3" key="1">
    <citation type="submission" date="2022-04" db="EMBL/GenBank/DDBJ databases">
        <title>Carnegiea gigantea Genome sequencing and assembly v2.</title>
        <authorList>
            <person name="Copetti D."/>
            <person name="Sanderson M.J."/>
            <person name="Burquez A."/>
            <person name="Wojciechowski M.F."/>
        </authorList>
    </citation>
    <scope>NUCLEOTIDE SEQUENCE</scope>
    <source>
        <strain evidence="3">SGP5-SGP5p</strain>
        <tissue evidence="3">Aerial part</tissue>
    </source>
</reference>
<dbReference type="EMBL" id="JAKOGI010002071">
    <property type="protein sequence ID" value="KAJ8423042.1"/>
    <property type="molecule type" value="Genomic_DNA"/>
</dbReference>
<dbReference type="Pfam" id="PF14111">
    <property type="entry name" value="DUF4283"/>
    <property type="match status" value="1"/>
</dbReference>
<dbReference type="AlphaFoldDB" id="A0A9Q1GPH3"/>
<evidence type="ECO:0000256" key="1">
    <source>
        <dbReference type="SAM" id="MobiDB-lite"/>
    </source>
</evidence>
<protein>
    <recommendedName>
        <fullName evidence="2">DUF4283 domain-containing protein</fullName>
    </recommendedName>
</protein>
<organism evidence="3 4">
    <name type="scientific">Carnegiea gigantea</name>
    <dbReference type="NCBI Taxonomy" id="171969"/>
    <lineage>
        <taxon>Eukaryota</taxon>
        <taxon>Viridiplantae</taxon>
        <taxon>Streptophyta</taxon>
        <taxon>Embryophyta</taxon>
        <taxon>Tracheophyta</taxon>
        <taxon>Spermatophyta</taxon>
        <taxon>Magnoliopsida</taxon>
        <taxon>eudicotyledons</taxon>
        <taxon>Gunneridae</taxon>
        <taxon>Pentapetalae</taxon>
        <taxon>Caryophyllales</taxon>
        <taxon>Cactineae</taxon>
        <taxon>Cactaceae</taxon>
        <taxon>Cactoideae</taxon>
        <taxon>Echinocereeae</taxon>
        <taxon>Carnegiea</taxon>
    </lineage>
</organism>
<feature type="region of interest" description="Disordered" evidence="1">
    <location>
        <begin position="199"/>
        <end position="218"/>
    </location>
</feature>
<evidence type="ECO:0000259" key="2">
    <source>
        <dbReference type="Pfam" id="PF14111"/>
    </source>
</evidence>
<feature type="compositionally biased region" description="Polar residues" evidence="1">
    <location>
        <begin position="156"/>
        <end position="169"/>
    </location>
</feature>
<gene>
    <name evidence="3" type="ORF">Cgig2_001135</name>
</gene>
<feature type="region of interest" description="Disordered" evidence="1">
    <location>
        <begin position="76"/>
        <end position="103"/>
    </location>
</feature>
<proteinExistence type="predicted"/>
<dbReference type="PANTHER" id="PTHR31286:SF99">
    <property type="entry name" value="DUF4283 DOMAIN-CONTAINING PROTEIN"/>
    <property type="match status" value="1"/>
</dbReference>
<dbReference type="PANTHER" id="PTHR31286">
    <property type="entry name" value="GLYCINE-RICH CELL WALL STRUCTURAL PROTEIN 1.8-LIKE"/>
    <property type="match status" value="1"/>
</dbReference>
<accession>A0A9Q1GPH3</accession>
<keyword evidence="4" id="KW-1185">Reference proteome</keyword>
<dbReference type="InterPro" id="IPR040256">
    <property type="entry name" value="At4g02000-like"/>
</dbReference>
<comment type="caution">
    <text evidence="3">The sequence shown here is derived from an EMBL/GenBank/DDBJ whole genome shotgun (WGS) entry which is preliminary data.</text>
</comment>
<feature type="compositionally biased region" description="Polar residues" evidence="1">
    <location>
        <begin position="135"/>
        <end position="147"/>
    </location>
</feature>
<sequence length="354" mass="39604">MTRFTNPEDYEHVLTQGPWMLGDNYVLIREWAPNFISKEDSITTAWICIPRLGVEYFNKYFLMEKIGKKIVKGHKDEACPSKQGKTNNKGQQEVEGVANHDNKSKEEATYSSWMLVKRPARRRSSRAAMSMGRGNTTMTPARPNKQTPRAALSGETGPNTLEPQPTAERTSLEVRGSRFNVLCNLDPNIVDWEEALPNGETRDDNTLISNANKENHPSRGACVRTLTQNPSPVASQQPQNDHERTWRNISRGLELRSPQNAINKTIMCEEAMGYAQNSIPRMGRSAVRRPPDPLEEPGLEQASLAIRTRGHFGENVPDEMGLGSVEVDVGDNHMNPNAQETVNLVSVSDATQHF</sequence>
<name>A0A9Q1GPH3_9CARY</name>